<dbReference type="Pfam" id="PF10317">
    <property type="entry name" value="7TM_GPCR_Srd"/>
    <property type="match status" value="1"/>
</dbReference>
<comment type="caution">
    <text evidence="2">The sequence shown here is derived from an EMBL/GenBank/DDBJ whole genome shotgun (WGS) entry which is preliminary data.</text>
</comment>
<keyword evidence="1" id="KW-0472">Membrane</keyword>
<dbReference type="PANTHER" id="PTHR45830:SF15">
    <property type="entry name" value="SERPENTINE RECEPTOR, CLASS I"/>
    <property type="match status" value="1"/>
</dbReference>
<evidence type="ECO:0000313" key="3">
    <source>
        <dbReference type="Proteomes" id="UP001328107"/>
    </source>
</evidence>
<dbReference type="InterPro" id="IPR019421">
    <property type="entry name" value="7TM_GPCR_serpentine_rcpt_Srd"/>
</dbReference>
<feature type="transmembrane region" description="Helical" evidence="1">
    <location>
        <begin position="6"/>
        <end position="24"/>
    </location>
</feature>
<evidence type="ECO:0008006" key="4">
    <source>
        <dbReference type="Google" id="ProtNLM"/>
    </source>
</evidence>
<feature type="transmembrane region" description="Helical" evidence="1">
    <location>
        <begin position="45"/>
        <end position="62"/>
    </location>
</feature>
<protein>
    <recommendedName>
        <fullName evidence="4">G protein-coupled receptor</fullName>
    </recommendedName>
</protein>
<feature type="non-terminal residue" evidence="2">
    <location>
        <position position="88"/>
    </location>
</feature>
<evidence type="ECO:0000313" key="2">
    <source>
        <dbReference type="EMBL" id="GMR55998.1"/>
    </source>
</evidence>
<keyword evidence="1" id="KW-1133">Transmembrane helix</keyword>
<accession>A0AAN5D3J5</accession>
<dbReference type="PANTHER" id="PTHR45830">
    <property type="entry name" value="SERPENTINE RECEPTOR, CLASS I"/>
    <property type="match status" value="1"/>
</dbReference>
<sequence length="88" mass="9768">FLGLTIILVAPFIIFFTADAMNTLKKTSSSLSSNTQVMAHKMLKVFLVQCTGALVCYMVPLAVMLSTMIIDCTFIPGWFFAPLRIFLL</sequence>
<keyword evidence="1" id="KW-0812">Transmembrane</keyword>
<organism evidence="2 3">
    <name type="scientific">Pristionchus mayeri</name>
    <dbReference type="NCBI Taxonomy" id="1317129"/>
    <lineage>
        <taxon>Eukaryota</taxon>
        <taxon>Metazoa</taxon>
        <taxon>Ecdysozoa</taxon>
        <taxon>Nematoda</taxon>
        <taxon>Chromadorea</taxon>
        <taxon>Rhabditida</taxon>
        <taxon>Rhabditina</taxon>
        <taxon>Diplogasteromorpha</taxon>
        <taxon>Diplogasteroidea</taxon>
        <taxon>Neodiplogasteridae</taxon>
        <taxon>Pristionchus</taxon>
    </lineage>
</organism>
<feature type="non-terminal residue" evidence="2">
    <location>
        <position position="1"/>
    </location>
</feature>
<dbReference type="AlphaFoldDB" id="A0AAN5D3J5"/>
<dbReference type="EMBL" id="BTRK01000005">
    <property type="protein sequence ID" value="GMR55998.1"/>
    <property type="molecule type" value="Genomic_DNA"/>
</dbReference>
<reference evidence="3" key="1">
    <citation type="submission" date="2022-10" db="EMBL/GenBank/DDBJ databases">
        <title>Genome assembly of Pristionchus species.</title>
        <authorList>
            <person name="Yoshida K."/>
            <person name="Sommer R.J."/>
        </authorList>
    </citation>
    <scope>NUCLEOTIDE SEQUENCE [LARGE SCALE GENOMIC DNA]</scope>
    <source>
        <strain evidence="3">RS5460</strain>
    </source>
</reference>
<name>A0AAN5D3J5_9BILA</name>
<evidence type="ECO:0000256" key="1">
    <source>
        <dbReference type="SAM" id="Phobius"/>
    </source>
</evidence>
<proteinExistence type="predicted"/>
<keyword evidence="3" id="KW-1185">Reference proteome</keyword>
<dbReference type="Proteomes" id="UP001328107">
    <property type="component" value="Unassembled WGS sequence"/>
</dbReference>
<gene>
    <name evidence="2" type="ORF">PMAYCL1PPCAC_26193</name>
</gene>